<keyword evidence="2" id="KW-0597">Phosphoprotein</keyword>
<feature type="region of interest" description="Disordered" evidence="14">
    <location>
        <begin position="722"/>
        <end position="742"/>
    </location>
</feature>
<evidence type="ECO:0000256" key="10">
    <source>
        <dbReference type="ARBA" id="ARBA00022853"/>
    </source>
</evidence>
<feature type="region of interest" description="Disordered" evidence="14">
    <location>
        <begin position="145"/>
        <end position="167"/>
    </location>
</feature>
<evidence type="ECO:0000256" key="4">
    <source>
        <dbReference type="ARBA" id="ARBA00022679"/>
    </source>
</evidence>
<dbReference type="PROSITE" id="PS50280">
    <property type="entry name" value="SET"/>
    <property type="match status" value="1"/>
</dbReference>
<dbReference type="InterPro" id="IPR046341">
    <property type="entry name" value="SET_dom_sf"/>
</dbReference>
<reference evidence="18 19" key="2">
    <citation type="submission" date="2018-11" db="EMBL/GenBank/DDBJ databases">
        <authorList>
            <consortium name="Pathogen Informatics"/>
        </authorList>
    </citation>
    <scope>NUCLEOTIDE SEQUENCE [LARGE SCALE GENOMIC DNA]</scope>
</reference>
<keyword evidence="13" id="KW-0539">Nucleus</keyword>
<keyword evidence="10" id="KW-0156">Chromatin regulator</keyword>
<keyword evidence="9" id="KW-0862">Zinc</keyword>
<comment type="subcellular location">
    <subcellularLocation>
        <location evidence="1">Nucleus</location>
    </subcellularLocation>
</comment>
<dbReference type="SMART" id="SM00541">
    <property type="entry name" value="FYRN"/>
    <property type="match status" value="1"/>
</dbReference>
<dbReference type="PROSITE" id="PS50868">
    <property type="entry name" value="POST_SET"/>
    <property type="match status" value="1"/>
</dbReference>
<dbReference type="Gene3D" id="2.170.270.10">
    <property type="entry name" value="SET domain"/>
    <property type="match status" value="1"/>
</dbReference>
<dbReference type="GO" id="GO:0003713">
    <property type="term" value="F:transcription coactivator activity"/>
    <property type="evidence" value="ECO:0007669"/>
    <property type="project" value="TreeGrafter"/>
</dbReference>
<evidence type="ECO:0000313" key="18">
    <source>
        <dbReference type="EMBL" id="VDL18464.1"/>
    </source>
</evidence>
<dbReference type="GO" id="GO:0032259">
    <property type="term" value="P:methylation"/>
    <property type="evidence" value="ECO:0007669"/>
    <property type="project" value="UniProtKB-KW"/>
</dbReference>
<dbReference type="PROSITE" id="PS51543">
    <property type="entry name" value="FYRC"/>
    <property type="match status" value="1"/>
</dbReference>
<dbReference type="SMART" id="SM00317">
    <property type="entry name" value="SET"/>
    <property type="match status" value="1"/>
</dbReference>
<keyword evidence="11" id="KW-0805">Transcription regulation</keyword>
<dbReference type="InterPro" id="IPR001214">
    <property type="entry name" value="SET_dom"/>
</dbReference>
<organism evidence="20">
    <name type="scientific">Hymenolepis diminuta</name>
    <name type="common">Rat tapeworm</name>
    <dbReference type="NCBI Taxonomy" id="6216"/>
    <lineage>
        <taxon>Eukaryota</taxon>
        <taxon>Metazoa</taxon>
        <taxon>Spiralia</taxon>
        <taxon>Lophotrochozoa</taxon>
        <taxon>Platyhelminthes</taxon>
        <taxon>Cestoda</taxon>
        <taxon>Eucestoda</taxon>
        <taxon>Cyclophyllidea</taxon>
        <taxon>Hymenolepididae</taxon>
        <taxon>Hymenolepis</taxon>
    </lineage>
</organism>
<evidence type="ECO:0000256" key="6">
    <source>
        <dbReference type="ARBA" id="ARBA00022723"/>
    </source>
</evidence>
<dbReference type="PROSITE" id="PS51805">
    <property type="entry name" value="EPHD"/>
    <property type="match status" value="1"/>
</dbReference>
<dbReference type="WBParaSite" id="HDID_0000100201-mRNA-1">
    <property type="protein sequence ID" value="HDID_0000100201-mRNA-1"/>
    <property type="gene ID" value="HDID_0000100201"/>
</dbReference>
<feature type="compositionally biased region" description="Polar residues" evidence="14">
    <location>
        <begin position="50"/>
        <end position="92"/>
    </location>
</feature>
<gene>
    <name evidence="18" type="ORF">HDID_LOCUS1003</name>
</gene>
<dbReference type="GO" id="GO:0044666">
    <property type="term" value="C:MLL3/4 complex"/>
    <property type="evidence" value="ECO:0007669"/>
    <property type="project" value="TreeGrafter"/>
</dbReference>
<dbReference type="PANTHER" id="PTHR45888">
    <property type="entry name" value="HL01030P-RELATED"/>
    <property type="match status" value="1"/>
</dbReference>
<evidence type="ECO:0000256" key="12">
    <source>
        <dbReference type="ARBA" id="ARBA00023163"/>
    </source>
</evidence>
<dbReference type="EMBL" id="UYSG01000158">
    <property type="protein sequence ID" value="VDL18464.1"/>
    <property type="molecule type" value="Genomic_DNA"/>
</dbReference>
<keyword evidence="12" id="KW-0804">Transcription</keyword>
<dbReference type="PROSITE" id="PS51542">
    <property type="entry name" value="FYRN"/>
    <property type="match status" value="1"/>
</dbReference>
<dbReference type="Gene3D" id="3.30.160.360">
    <property type="match status" value="1"/>
</dbReference>
<dbReference type="SMART" id="SM00508">
    <property type="entry name" value="PostSET"/>
    <property type="match status" value="1"/>
</dbReference>
<evidence type="ECO:0000256" key="1">
    <source>
        <dbReference type="ARBA" id="ARBA00004123"/>
    </source>
</evidence>
<feature type="compositionally biased region" description="Polar residues" evidence="14">
    <location>
        <begin position="151"/>
        <end position="167"/>
    </location>
</feature>
<evidence type="ECO:0000256" key="3">
    <source>
        <dbReference type="ARBA" id="ARBA00022603"/>
    </source>
</evidence>
<keyword evidence="4" id="KW-0808">Transferase</keyword>
<feature type="region of interest" description="Disordered" evidence="14">
    <location>
        <begin position="1018"/>
        <end position="1037"/>
    </location>
</feature>
<accession>A0A0R3S9Q6</accession>
<feature type="domain" description="Post-SET" evidence="16">
    <location>
        <begin position="1359"/>
        <end position="1375"/>
    </location>
</feature>
<evidence type="ECO:0000256" key="2">
    <source>
        <dbReference type="ARBA" id="ARBA00022553"/>
    </source>
</evidence>
<evidence type="ECO:0000259" key="16">
    <source>
        <dbReference type="PROSITE" id="PS50868"/>
    </source>
</evidence>
<evidence type="ECO:0000259" key="17">
    <source>
        <dbReference type="PROSITE" id="PS51805"/>
    </source>
</evidence>
<keyword evidence="7" id="KW-0677">Repeat</keyword>
<dbReference type="GO" id="GO:0008270">
    <property type="term" value="F:zinc ion binding"/>
    <property type="evidence" value="ECO:0007669"/>
    <property type="project" value="UniProtKB-KW"/>
</dbReference>
<evidence type="ECO:0000256" key="9">
    <source>
        <dbReference type="ARBA" id="ARBA00022833"/>
    </source>
</evidence>
<feature type="compositionally biased region" description="Basic residues" evidence="14">
    <location>
        <begin position="399"/>
        <end position="412"/>
    </location>
</feature>
<dbReference type="InterPro" id="IPR034732">
    <property type="entry name" value="EPHD"/>
</dbReference>
<dbReference type="Pfam" id="PF05964">
    <property type="entry name" value="FYRN"/>
    <property type="match status" value="1"/>
</dbReference>
<feature type="compositionally biased region" description="Polar residues" evidence="14">
    <location>
        <begin position="726"/>
        <end position="737"/>
    </location>
</feature>
<evidence type="ECO:0000256" key="7">
    <source>
        <dbReference type="ARBA" id="ARBA00022737"/>
    </source>
</evidence>
<evidence type="ECO:0000313" key="20">
    <source>
        <dbReference type="WBParaSite" id="HDID_0000100201-mRNA-1"/>
    </source>
</evidence>
<dbReference type="Pfam" id="PF05965">
    <property type="entry name" value="FYRC"/>
    <property type="match status" value="1"/>
</dbReference>
<keyword evidence="5" id="KW-0949">S-adenosyl-L-methionine</keyword>
<dbReference type="Proteomes" id="UP000274504">
    <property type="component" value="Unassembled WGS sequence"/>
</dbReference>
<evidence type="ECO:0000313" key="19">
    <source>
        <dbReference type="Proteomes" id="UP000274504"/>
    </source>
</evidence>
<evidence type="ECO:0000256" key="11">
    <source>
        <dbReference type="ARBA" id="ARBA00023015"/>
    </source>
</evidence>
<reference evidence="20" key="1">
    <citation type="submission" date="2017-02" db="UniProtKB">
        <authorList>
            <consortium name="WormBaseParasite"/>
        </authorList>
    </citation>
    <scope>IDENTIFICATION</scope>
</reference>
<dbReference type="OrthoDB" id="308383at2759"/>
<dbReference type="GO" id="GO:0045944">
    <property type="term" value="P:positive regulation of transcription by RNA polymerase II"/>
    <property type="evidence" value="ECO:0007669"/>
    <property type="project" value="TreeGrafter"/>
</dbReference>
<feature type="region of interest" description="Disordered" evidence="14">
    <location>
        <begin position="46"/>
        <end position="117"/>
    </location>
</feature>
<dbReference type="InterPro" id="IPR003888">
    <property type="entry name" value="FYrich_N"/>
</dbReference>
<dbReference type="Pfam" id="PF00856">
    <property type="entry name" value="SET"/>
    <property type="match status" value="1"/>
</dbReference>
<dbReference type="SMART" id="SM00542">
    <property type="entry name" value="FYRC"/>
    <property type="match status" value="1"/>
</dbReference>
<evidence type="ECO:0000256" key="8">
    <source>
        <dbReference type="ARBA" id="ARBA00022771"/>
    </source>
</evidence>
<sequence length="1375" mass="154408">MSVDHRDALLWPQKDNCNKEEFSIAARAFLDHPITGADISCKAEPHMGSWSGSTPVKDSSPSSTEPTSMLSDKSSSRGTLETKNSENTCFSTDTEHPASEGSLSPPPSQFPTSTSNVVTPKAISIKCDEISNSPHVVSSPPQMAYAEHFNSPDSSVNNSAISSRPSSLYNSHPEYYNNLSENRLGFPHIGVDKPSYPRVPYGYTAKSFDYYADGRRFPPPSHLPSDVYLHQLRKPPSTYSSNDVFHQPVPMKYSNSYHPSRPPYFWKANSRPPGMSPTSHHTDYLETRRRLEMQQQQMYQMNGRLPLSSTGRELLHYQAQDRLRHSPYCYPPDSYNPKLRGSSSDHVSSEYPVSGVNGRFSCTGGISYGSNGFVSPYPLPTDTQHYYLPFSVNLESPKKRNSSPRSYKRKRSPSGSDGKLSPFKSNAEAAQDALLLNQLVSVNASQFVSWPALENPIDINPPEPALKRKKVPCHDVPSNPNLTITSKQARKYFSLPFTLRSPFNPTPKDLLFYLRSEKKTELDLHHNLLSEALSDAISRSYDSQLHTVPPSPIICSNSPDPLNLFSSKKEVESAIESPVAAASSSSDVFLPPPKRRRISRSVLERLQIPDEEEKPERDIIPPSCAHSKQYLEERLTMEKIRSAVTFVQVCQHCKMQILFAKNSSTKSEETFCSEACIRNHQLQSLPKVLHRSDANQSSSPTTFAHPSAIGIPVMLQSYPPKLFKNKPQQQGSSVLKSSNKRSGREAFLSTPVRKWKRSRWSFHSSLASMVRASISDSAESSKSGVGLKGITPAFELLHKGTLPKCVLCKCGSDSAKDPIVGRLLNYACDKWIHANCILWCYGVSETVNGCFMNAAKALNQAKDQVCKRCSLPGAGLPCFAAECADYFHIYCAYSGGCSFYGDKSMYCPKHKDQAPARPLLNSFEVDRKVYLERDEFALVEQVITSQCLTTSTDRLLLRSGTLVLNSLGQLLPEHLDSGRFHTPDHIYPVGFSTTRIYWSFRRPRHRCHYFCTITDSGQQWQSSNDSDNSEFLDESPSVHPSPIFSVTVKERGYPDTCFKASNCNTVWQHILRLVCESRKRLTPHVRNVTPETMSGESLFGLNESHIVRAIESLPGVEHLPAHTFKFGKMELISRMPVMINPTGCARAEPKRRNYLRTREQEQNQSPVHGKIPRQNAAFPLSFTRSLRPLNQIPRYCSPSITSDEPGSNSNQSAIPAVIASASSKYRALQTEWRYNVNLARSKIQGLGLFAARDIERGEFIIEYLGQLIRNEVGNKRERLYESQGRGIYMFRADDEWIVDATMYGGLARYINHSCDPNCVAEVISYENQKHIVIIANRLLKKGEELTYDYKLDIEADKNDRIPCLCGSQFCRQWMN</sequence>
<keyword evidence="6" id="KW-0479">Metal-binding</keyword>
<dbReference type="InterPro" id="IPR003889">
    <property type="entry name" value="FYrich_C"/>
</dbReference>
<dbReference type="STRING" id="6216.A0A0R3S9Q6"/>
<feature type="region of interest" description="Disordered" evidence="14">
    <location>
        <begin position="394"/>
        <end position="423"/>
    </location>
</feature>
<evidence type="ECO:0000259" key="15">
    <source>
        <dbReference type="PROSITE" id="PS50280"/>
    </source>
</evidence>
<dbReference type="Gene3D" id="3.30.40.10">
    <property type="entry name" value="Zinc/RING finger domain, C3HC4 (zinc finger)"/>
    <property type="match status" value="1"/>
</dbReference>
<evidence type="ECO:0000256" key="14">
    <source>
        <dbReference type="SAM" id="MobiDB-lite"/>
    </source>
</evidence>
<evidence type="ECO:0000256" key="13">
    <source>
        <dbReference type="ARBA" id="ARBA00023242"/>
    </source>
</evidence>
<dbReference type="InterPro" id="IPR013083">
    <property type="entry name" value="Znf_RING/FYVE/PHD"/>
</dbReference>
<protein>
    <submittedName>
        <fullName evidence="20">Histone-lysine N-methyltransferase</fullName>
    </submittedName>
</protein>
<proteinExistence type="predicted"/>
<feature type="domain" description="SET" evidence="15">
    <location>
        <begin position="1234"/>
        <end position="1350"/>
    </location>
</feature>
<dbReference type="InterPro" id="IPR003616">
    <property type="entry name" value="Post-SET_dom"/>
</dbReference>
<keyword evidence="8" id="KW-0863">Zinc-finger</keyword>
<name>A0A0R3S9Q6_HYMDI</name>
<dbReference type="PANTHER" id="PTHR45888:SF6">
    <property type="entry name" value="HL01030P-RELATED"/>
    <property type="match status" value="1"/>
</dbReference>
<dbReference type="GO" id="GO:0042800">
    <property type="term" value="F:histone H3K4 methyltransferase activity"/>
    <property type="evidence" value="ECO:0007669"/>
    <property type="project" value="TreeGrafter"/>
</dbReference>
<evidence type="ECO:0000256" key="5">
    <source>
        <dbReference type="ARBA" id="ARBA00022691"/>
    </source>
</evidence>
<dbReference type="SUPFAM" id="SSF82199">
    <property type="entry name" value="SET domain"/>
    <property type="match status" value="1"/>
</dbReference>
<feature type="domain" description="PHD-type" evidence="17">
    <location>
        <begin position="802"/>
        <end position="911"/>
    </location>
</feature>
<keyword evidence="3" id="KW-0489">Methyltransferase</keyword>